<dbReference type="Proteomes" id="UP001497482">
    <property type="component" value="Chromosome 13"/>
</dbReference>
<dbReference type="FunFam" id="2.30.42.10:FF:000171">
    <property type="entry name" value="PDZ domain containing 7"/>
    <property type="match status" value="1"/>
</dbReference>
<dbReference type="Pfam" id="PF00595">
    <property type="entry name" value="PDZ"/>
    <property type="match status" value="1"/>
</dbReference>
<evidence type="ECO:0000313" key="6">
    <source>
        <dbReference type="EMBL" id="CAL1577346.1"/>
    </source>
</evidence>
<feature type="compositionally biased region" description="Low complexity" evidence="4">
    <location>
        <begin position="95"/>
        <end position="109"/>
    </location>
</feature>
<evidence type="ECO:0000256" key="1">
    <source>
        <dbReference type="ARBA" id="ARBA00004316"/>
    </source>
</evidence>
<proteinExistence type="predicted"/>
<feature type="region of interest" description="Disordered" evidence="4">
    <location>
        <begin position="92"/>
        <end position="157"/>
    </location>
</feature>
<gene>
    <name evidence="6" type="ORF">KC01_LOCUS8709</name>
</gene>
<dbReference type="Gene3D" id="2.30.42.10">
    <property type="match status" value="1"/>
</dbReference>
<evidence type="ECO:0000256" key="3">
    <source>
        <dbReference type="ARBA" id="ARBA00023273"/>
    </source>
</evidence>
<dbReference type="GO" id="GO:0060088">
    <property type="term" value="P:auditory receptor cell stereocilium organization"/>
    <property type="evidence" value="ECO:0007669"/>
    <property type="project" value="TreeGrafter"/>
</dbReference>
<dbReference type="GO" id="GO:0002142">
    <property type="term" value="C:stereocilia ankle link complex"/>
    <property type="evidence" value="ECO:0007669"/>
    <property type="project" value="TreeGrafter"/>
</dbReference>
<dbReference type="SUPFAM" id="SSF50156">
    <property type="entry name" value="PDZ domain-like"/>
    <property type="match status" value="1"/>
</dbReference>
<protein>
    <recommendedName>
        <fullName evidence="5">PDZ domain-containing protein</fullName>
    </recommendedName>
</protein>
<organism evidence="6 7">
    <name type="scientific">Knipowitschia caucasica</name>
    <name type="common">Caucasian dwarf goby</name>
    <name type="synonym">Pomatoschistus caucasicus</name>
    <dbReference type="NCBI Taxonomy" id="637954"/>
    <lineage>
        <taxon>Eukaryota</taxon>
        <taxon>Metazoa</taxon>
        <taxon>Chordata</taxon>
        <taxon>Craniata</taxon>
        <taxon>Vertebrata</taxon>
        <taxon>Euteleostomi</taxon>
        <taxon>Actinopterygii</taxon>
        <taxon>Neopterygii</taxon>
        <taxon>Teleostei</taxon>
        <taxon>Neoteleostei</taxon>
        <taxon>Acanthomorphata</taxon>
        <taxon>Gobiaria</taxon>
        <taxon>Gobiiformes</taxon>
        <taxon>Gobioidei</taxon>
        <taxon>Gobiidae</taxon>
        <taxon>Gobiinae</taxon>
        <taxon>Knipowitschia</taxon>
    </lineage>
</organism>
<dbReference type="GO" id="GO:0005929">
    <property type="term" value="C:cilium"/>
    <property type="evidence" value="ECO:0007669"/>
    <property type="project" value="TreeGrafter"/>
</dbReference>
<keyword evidence="3" id="KW-0966">Cell projection</keyword>
<evidence type="ECO:0000256" key="2">
    <source>
        <dbReference type="ARBA" id="ARBA00022737"/>
    </source>
</evidence>
<evidence type="ECO:0000313" key="7">
    <source>
        <dbReference type="Proteomes" id="UP001497482"/>
    </source>
</evidence>
<feature type="region of interest" description="Disordered" evidence="4">
    <location>
        <begin position="15"/>
        <end position="49"/>
    </location>
</feature>
<dbReference type="GO" id="GO:0007605">
    <property type="term" value="P:sensory perception of sound"/>
    <property type="evidence" value="ECO:0007669"/>
    <property type="project" value="TreeGrafter"/>
</dbReference>
<reference evidence="6 7" key="1">
    <citation type="submission" date="2024-04" db="EMBL/GenBank/DDBJ databases">
        <authorList>
            <person name="Waldvogel A.-M."/>
            <person name="Schoenle A."/>
        </authorList>
    </citation>
    <scope>NUCLEOTIDE SEQUENCE [LARGE SCALE GENOMIC DNA]</scope>
</reference>
<feature type="domain" description="PDZ" evidence="5">
    <location>
        <begin position="243"/>
        <end position="315"/>
    </location>
</feature>
<dbReference type="PANTHER" id="PTHR23116:SF29">
    <property type="entry name" value="PDZ DOMAIN-CONTAINING PROTEIN 7"/>
    <property type="match status" value="1"/>
</dbReference>
<feature type="compositionally biased region" description="Polar residues" evidence="4">
    <location>
        <begin position="110"/>
        <end position="120"/>
    </location>
</feature>
<dbReference type="EMBL" id="OZ035835">
    <property type="protein sequence ID" value="CAL1577346.1"/>
    <property type="molecule type" value="Genomic_DNA"/>
</dbReference>
<keyword evidence="2" id="KW-0677">Repeat</keyword>
<dbReference type="InterPro" id="IPR051844">
    <property type="entry name" value="USH2_Complex_Protein"/>
</dbReference>
<dbReference type="SMART" id="SM00228">
    <property type="entry name" value="PDZ"/>
    <property type="match status" value="1"/>
</dbReference>
<comment type="subcellular location">
    <subcellularLocation>
        <location evidence="1">Cell projection</location>
    </subcellularLocation>
</comment>
<evidence type="ECO:0000256" key="4">
    <source>
        <dbReference type="SAM" id="MobiDB-lite"/>
    </source>
</evidence>
<dbReference type="CDD" id="cd06751">
    <property type="entry name" value="PDZ3_PDZD7-like"/>
    <property type="match status" value="1"/>
</dbReference>
<keyword evidence="7" id="KW-1185">Reference proteome</keyword>
<dbReference type="PROSITE" id="PS50106">
    <property type="entry name" value="PDZ"/>
    <property type="match status" value="1"/>
</dbReference>
<dbReference type="GO" id="GO:0005886">
    <property type="term" value="C:plasma membrane"/>
    <property type="evidence" value="ECO:0007669"/>
    <property type="project" value="TreeGrafter"/>
</dbReference>
<sequence>MPFELEAYDVLKSRSLRSPALRSPHTGRPRRQLITPIPDYQGGFHLQPLPQPQRERELMEELERLRVSSSQARLSAPSNLFTPLLDVPVDSYGRSRSLSPSPTPSHSDSAYSSYRGQPHQTPLHLSPTHPHTSASERNLHERGRSPVRNACSRTLREASPEVGLQGRYTGYTEVSVHVPSPSPRRDRTPIAQLFEAQGHGALLSGRQGHDAPGGSRADVPLLNGHSPHNVKKPVPAEDYDISTLTIPKAKRSLGISISGGIESKVQPMIKIEKVFSGGAASTNEALKAGLELLSVDGECLHRASHQHAVDVIRRSFSNKAKDPMIFVVKVPRGPSTPRSPRSPAH</sequence>
<name>A0AAV2JLZ2_KNICA</name>
<dbReference type="GO" id="GO:0032426">
    <property type="term" value="C:stereocilium tip"/>
    <property type="evidence" value="ECO:0007669"/>
    <property type="project" value="TreeGrafter"/>
</dbReference>
<accession>A0AAV2JLZ2</accession>
<dbReference type="AlphaFoldDB" id="A0AAV2JLZ2"/>
<evidence type="ECO:0000259" key="5">
    <source>
        <dbReference type="PROSITE" id="PS50106"/>
    </source>
</evidence>
<dbReference type="InterPro" id="IPR036034">
    <property type="entry name" value="PDZ_sf"/>
</dbReference>
<dbReference type="InterPro" id="IPR001478">
    <property type="entry name" value="PDZ"/>
</dbReference>
<dbReference type="PANTHER" id="PTHR23116">
    <property type="entry name" value="PDZ DOMAIN CONTAINING WHIRLIN AND HARMONIN-RELATED"/>
    <property type="match status" value="1"/>
</dbReference>